<comment type="caution">
    <text evidence="2">The sequence shown here is derived from an EMBL/GenBank/DDBJ whole genome shotgun (WGS) entry which is preliminary data.</text>
</comment>
<feature type="compositionally biased region" description="Basic and acidic residues" evidence="1">
    <location>
        <begin position="1"/>
        <end position="10"/>
    </location>
</feature>
<evidence type="ECO:0000256" key="1">
    <source>
        <dbReference type="SAM" id="MobiDB-lite"/>
    </source>
</evidence>
<proteinExistence type="predicted"/>
<feature type="region of interest" description="Disordered" evidence="1">
    <location>
        <begin position="1"/>
        <end position="42"/>
    </location>
</feature>
<feature type="compositionally biased region" description="Low complexity" evidence="1">
    <location>
        <begin position="14"/>
        <end position="35"/>
    </location>
</feature>
<dbReference type="RefSeq" id="WP_147928627.1">
    <property type="nucleotide sequence ID" value="NZ_VKAC01000025.1"/>
</dbReference>
<dbReference type="EMBL" id="VKAC01000025">
    <property type="protein sequence ID" value="TXR51275.1"/>
    <property type="molecule type" value="Genomic_DNA"/>
</dbReference>
<dbReference type="AlphaFoldDB" id="A0A5C8YZI9"/>
<feature type="compositionally biased region" description="Low complexity" evidence="1">
    <location>
        <begin position="119"/>
        <end position="137"/>
    </location>
</feature>
<organism evidence="2 3">
    <name type="scientific">Quadrisphaera setariae</name>
    <dbReference type="NCBI Taxonomy" id="2593304"/>
    <lineage>
        <taxon>Bacteria</taxon>
        <taxon>Bacillati</taxon>
        <taxon>Actinomycetota</taxon>
        <taxon>Actinomycetes</taxon>
        <taxon>Kineosporiales</taxon>
        <taxon>Kineosporiaceae</taxon>
        <taxon>Quadrisphaera</taxon>
    </lineage>
</organism>
<evidence type="ECO:0000313" key="2">
    <source>
        <dbReference type="EMBL" id="TXR51275.1"/>
    </source>
</evidence>
<feature type="region of interest" description="Disordered" evidence="1">
    <location>
        <begin position="73"/>
        <end position="155"/>
    </location>
</feature>
<name>A0A5C8YZI9_9ACTN</name>
<reference evidence="2 3" key="1">
    <citation type="submission" date="2019-07" db="EMBL/GenBank/DDBJ databases">
        <title>Quadrisphaera sp. strain DD2A genome sequencing and assembly.</title>
        <authorList>
            <person name="Kim I."/>
        </authorList>
    </citation>
    <scope>NUCLEOTIDE SEQUENCE [LARGE SCALE GENOMIC DNA]</scope>
    <source>
        <strain evidence="2 3">DD2A</strain>
    </source>
</reference>
<sequence length="155" mass="14421">MTADAQHRSPDAPPSSSTAPMSGEPPWATPFAAPTAHDEGPVARRPHRLTALVASGALAIGLIGGVGIGRVTAPAAQGSGTSAGGFPQGGPGGMGFPGGAQGQGGMQGGLQGGAGAQGGAVAPGQGDQLDRSGQAGAAAGGGDTGTTQTQDGTST</sequence>
<feature type="compositionally biased region" description="Gly residues" evidence="1">
    <location>
        <begin position="81"/>
        <end position="118"/>
    </location>
</feature>
<accession>A0A5C8YZI9</accession>
<feature type="compositionally biased region" description="Low complexity" evidence="1">
    <location>
        <begin position="145"/>
        <end position="155"/>
    </location>
</feature>
<evidence type="ECO:0000313" key="3">
    <source>
        <dbReference type="Proteomes" id="UP000321234"/>
    </source>
</evidence>
<protein>
    <submittedName>
        <fullName evidence="2">Uncharacterized protein</fullName>
    </submittedName>
</protein>
<gene>
    <name evidence="2" type="ORF">FMM08_22650</name>
</gene>
<dbReference type="Proteomes" id="UP000321234">
    <property type="component" value="Unassembled WGS sequence"/>
</dbReference>
<keyword evidence="3" id="KW-1185">Reference proteome</keyword>